<protein>
    <submittedName>
        <fullName evidence="1">Uncharacterized protein</fullName>
    </submittedName>
</protein>
<dbReference type="KEGG" id="pmf:P9303_12821"/>
<gene>
    <name evidence="1" type="ordered locus">P9303_12821</name>
</gene>
<reference evidence="1 2" key="1">
    <citation type="journal article" date="2007" name="PLoS Genet.">
        <title>Patterns and implications of gene gain and loss in the evolution of Prochlorococcus.</title>
        <authorList>
            <person name="Kettler G.C."/>
            <person name="Martiny A.C."/>
            <person name="Huang K."/>
            <person name="Zucker J."/>
            <person name="Coleman M.L."/>
            <person name="Rodrigue S."/>
            <person name="Chen F."/>
            <person name="Lapidus A."/>
            <person name="Ferriera S."/>
            <person name="Johnson J."/>
            <person name="Steglich C."/>
            <person name="Church G.M."/>
            <person name="Richardson P."/>
            <person name="Chisholm S.W."/>
        </authorList>
    </citation>
    <scope>NUCLEOTIDE SEQUENCE [LARGE SCALE GENOMIC DNA]</scope>
    <source>
        <strain evidence="1 2">MIT 9303</strain>
    </source>
</reference>
<evidence type="ECO:0000313" key="1">
    <source>
        <dbReference type="EMBL" id="ABM78029.1"/>
    </source>
</evidence>
<sequence>MLRTRNQPEPKPSISLTIAVMVHKGHVYKSAFDFVHGKNAFNFMAGEIDDDKRLRFLV</sequence>
<evidence type="ECO:0000313" key="2">
    <source>
        <dbReference type="Proteomes" id="UP000002274"/>
    </source>
</evidence>
<dbReference type="STRING" id="59922.P9303_12821"/>
<accession>A2C969</accession>
<dbReference type="EMBL" id="CP000554">
    <property type="protein sequence ID" value="ABM78029.1"/>
    <property type="molecule type" value="Genomic_DNA"/>
</dbReference>
<dbReference type="Proteomes" id="UP000002274">
    <property type="component" value="Chromosome"/>
</dbReference>
<organism evidence="1 2">
    <name type="scientific">Prochlorococcus marinus (strain MIT 9303)</name>
    <dbReference type="NCBI Taxonomy" id="59922"/>
    <lineage>
        <taxon>Bacteria</taxon>
        <taxon>Bacillati</taxon>
        <taxon>Cyanobacteriota</taxon>
        <taxon>Cyanophyceae</taxon>
        <taxon>Synechococcales</taxon>
        <taxon>Prochlorococcaceae</taxon>
        <taxon>Prochlorococcus</taxon>
    </lineage>
</organism>
<dbReference type="AlphaFoldDB" id="A2C969"/>
<dbReference type="HOGENOM" id="CLU_211033_0_0_3"/>
<proteinExistence type="predicted"/>
<name>A2C969_PROM3</name>